<gene>
    <name evidence="1" type="ORF">BDN72DRAFT_962872</name>
</gene>
<evidence type="ECO:0000313" key="1">
    <source>
        <dbReference type="EMBL" id="TFK64977.1"/>
    </source>
</evidence>
<name>A0ACD3AHB7_9AGAR</name>
<dbReference type="EMBL" id="ML208453">
    <property type="protein sequence ID" value="TFK64977.1"/>
    <property type="molecule type" value="Genomic_DNA"/>
</dbReference>
<sequence>MPFDIHKPRFGPEIERIIFTQAAYESVYMASKLVVISKRVQEWIEPILYRVILLDERLCWPPLKRLAQVAVPDIIEVLEEHGKHVRHLSVFDIYGWNTDSIIRFLELCPNVVDLAIWCRDTCPRILEVAGRMKLQRLSALVTGFGRYTFTPPRQTFWRGRQVDGDDSSEDDELDVAPTRTKVNLRAWQYSLTHLELINGWLPPQKHFSSFLFGLKALSHVSMRMDIRSDAVTSEVLRQCQALKVLAFVDSMNGFEEARDRVCICGRDDEDEDEQVEGDDNVDTTEFERTAAGDPLTLEARLWDLNNVRVVDTRHRSRDPRVLTMAIRYSEDWLKAALGGDDTWVIANCVIEERRREALEGWKVEARSGVKTPKAGPSTHKPVRPDGTRRKIKRSDSSQSVMTFDVQKSRFGHEIERLIFTHAACASVYTASRLVLVAKRVQAWVEPILYRIVAVHEDLTWPPIKSLDLDASSPETIVDTLKKYGKHVHHLLLGDTPTFHAGVLLECLKLCPNVVDLLLLTFTTDLDMIKVCSRMKLKKLSISLNCCLGGIDWDTIPGRKRDDDEDQDTEEEEVQEKGDTTTSKGKGKVDITLWKSTLTHLDILDDAIQWEEWAHVFLTFKNVTYLSLHAEDLEDDEELRSGLLHGCKKLKGLAFAHSMRKYEEELAEENGGGDDSDDDDSGGDGESEDDEADSKAKKGQLGQPDPTQLEEELFKKKTVHVVDSLYRNDDPRLLAVFCEFLEDWLKAALGGTDLWAMADELVEKERERQEKEKVLKAKREAALAAAKAKRDAASANKPTSNAQPANNGKKGKKGKKSKGG</sequence>
<dbReference type="Proteomes" id="UP000308600">
    <property type="component" value="Unassembled WGS sequence"/>
</dbReference>
<accession>A0ACD3AHB7</accession>
<protein>
    <submittedName>
        <fullName evidence="1">Uncharacterized protein</fullName>
    </submittedName>
</protein>
<keyword evidence="2" id="KW-1185">Reference proteome</keyword>
<organism evidence="1 2">
    <name type="scientific">Pluteus cervinus</name>
    <dbReference type="NCBI Taxonomy" id="181527"/>
    <lineage>
        <taxon>Eukaryota</taxon>
        <taxon>Fungi</taxon>
        <taxon>Dikarya</taxon>
        <taxon>Basidiomycota</taxon>
        <taxon>Agaricomycotina</taxon>
        <taxon>Agaricomycetes</taxon>
        <taxon>Agaricomycetidae</taxon>
        <taxon>Agaricales</taxon>
        <taxon>Pluteineae</taxon>
        <taxon>Pluteaceae</taxon>
        <taxon>Pluteus</taxon>
    </lineage>
</organism>
<evidence type="ECO:0000313" key="2">
    <source>
        <dbReference type="Proteomes" id="UP000308600"/>
    </source>
</evidence>
<reference evidence="1 2" key="1">
    <citation type="journal article" date="2019" name="Nat. Ecol. Evol.">
        <title>Megaphylogeny resolves global patterns of mushroom evolution.</title>
        <authorList>
            <person name="Varga T."/>
            <person name="Krizsan K."/>
            <person name="Foldi C."/>
            <person name="Dima B."/>
            <person name="Sanchez-Garcia M."/>
            <person name="Sanchez-Ramirez S."/>
            <person name="Szollosi G.J."/>
            <person name="Szarkandi J.G."/>
            <person name="Papp V."/>
            <person name="Albert L."/>
            <person name="Andreopoulos W."/>
            <person name="Angelini C."/>
            <person name="Antonin V."/>
            <person name="Barry K.W."/>
            <person name="Bougher N.L."/>
            <person name="Buchanan P."/>
            <person name="Buyck B."/>
            <person name="Bense V."/>
            <person name="Catcheside P."/>
            <person name="Chovatia M."/>
            <person name="Cooper J."/>
            <person name="Damon W."/>
            <person name="Desjardin D."/>
            <person name="Finy P."/>
            <person name="Geml J."/>
            <person name="Haridas S."/>
            <person name="Hughes K."/>
            <person name="Justo A."/>
            <person name="Karasinski D."/>
            <person name="Kautmanova I."/>
            <person name="Kiss B."/>
            <person name="Kocsube S."/>
            <person name="Kotiranta H."/>
            <person name="LaButti K.M."/>
            <person name="Lechner B.E."/>
            <person name="Liimatainen K."/>
            <person name="Lipzen A."/>
            <person name="Lukacs Z."/>
            <person name="Mihaltcheva S."/>
            <person name="Morgado L.N."/>
            <person name="Niskanen T."/>
            <person name="Noordeloos M.E."/>
            <person name="Ohm R.A."/>
            <person name="Ortiz-Santana B."/>
            <person name="Ovrebo C."/>
            <person name="Racz N."/>
            <person name="Riley R."/>
            <person name="Savchenko A."/>
            <person name="Shiryaev A."/>
            <person name="Soop K."/>
            <person name="Spirin V."/>
            <person name="Szebenyi C."/>
            <person name="Tomsovsky M."/>
            <person name="Tulloss R.E."/>
            <person name="Uehling J."/>
            <person name="Grigoriev I.V."/>
            <person name="Vagvolgyi C."/>
            <person name="Papp T."/>
            <person name="Martin F.M."/>
            <person name="Miettinen O."/>
            <person name="Hibbett D.S."/>
            <person name="Nagy L.G."/>
        </authorList>
    </citation>
    <scope>NUCLEOTIDE SEQUENCE [LARGE SCALE GENOMIC DNA]</scope>
    <source>
        <strain evidence="1 2">NL-1719</strain>
    </source>
</reference>
<proteinExistence type="predicted"/>